<organism evidence="15 16">
    <name type="scientific">Gonium pectorale</name>
    <name type="common">Green alga</name>
    <dbReference type="NCBI Taxonomy" id="33097"/>
    <lineage>
        <taxon>Eukaryota</taxon>
        <taxon>Viridiplantae</taxon>
        <taxon>Chlorophyta</taxon>
        <taxon>core chlorophytes</taxon>
        <taxon>Chlorophyceae</taxon>
        <taxon>CS clade</taxon>
        <taxon>Chlamydomonadales</taxon>
        <taxon>Volvocaceae</taxon>
        <taxon>Gonium</taxon>
    </lineage>
</organism>
<accession>A0A150GUI7</accession>
<evidence type="ECO:0000256" key="1">
    <source>
        <dbReference type="ARBA" id="ARBA00004604"/>
    </source>
</evidence>
<feature type="domain" description="Helicase ATP-binding" evidence="13">
    <location>
        <begin position="189"/>
        <end position="378"/>
    </location>
</feature>
<keyword evidence="10" id="KW-0539">Nucleus</keyword>
<feature type="compositionally biased region" description="Low complexity" evidence="12">
    <location>
        <begin position="766"/>
        <end position="820"/>
    </location>
</feature>
<comment type="similarity">
    <text evidence="2">Belongs to the DEAD box helicase family. DDX5/DBP2 subfamily.</text>
</comment>
<dbReference type="SMART" id="SM00487">
    <property type="entry name" value="DEXDc"/>
    <property type="match status" value="1"/>
</dbReference>
<dbReference type="AlphaFoldDB" id="A0A150GUI7"/>
<keyword evidence="8" id="KW-0347">Helicase</keyword>
<evidence type="ECO:0000256" key="4">
    <source>
        <dbReference type="ARBA" id="ARBA00022517"/>
    </source>
</evidence>
<feature type="region of interest" description="Disordered" evidence="12">
    <location>
        <begin position="51"/>
        <end position="127"/>
    </location>
</feature>
<feature type="compositionally biased region" description="Basic residues" evidence="12">
    <location>
        <begin position="102"/>
        <end position="112"/>
    </location>
</feature>
<feature type="compositionally biased region" description="Acidic residues" evidence="12">
    <location>
        <begin position="594"/>
        <end position="609"/>
    </location>
</feature>
<dbReference type="OrthoDB" id="18122at2759"/>
<feature type="region of interest" description="Disordered" evidence="12">
    <location>
        <begin position="1"/>
        <end position="34"/>
    </location>
</feature>
<dbReference type="Proteomes" id="UP000075714">
    <property type="component" value="Unassembled WGS sequence"/>
</dbReference>
<dbReference type="InterPro" id="IPR014001">
    <property type="entry name" value="Helicase_ATP-bd"/>
</dbReference>
<feature type="compositionally biased region" description="Basic residues" evidence="12">
    <location>
        <begin position="9"/>
        <end position="18"/>
    </location>
</feature>
<dbReference type="SUPFAM" id="SSF52540">
    <property type="entry name" value="P-loop containing nucleoside triphosphate hydrolases"/>
    <property type="match status" value="1"/>
</dbReference>
<feature type="region of interest" description="Disordered" evidence="12">
    <location>
        <begin position="585"/>
        <end position="622"/>
    </location>
</feature>
<keyword evidence="6" id="KW-0547">Nucleotide-binding</keyword>
<evidence type="ECO:0000256" key="6">
    <source>
        <dbReference type="ARBA" id="ARBA00022741"/>
    </source>
</evidence>
<evidence type="ECO:0000256" key="3">
    <source>
        <dbReference type="ARBA" id="ARBA00012552"/>
    </source>
</evidence>
<keyword evidence="4" id="KW-0690">Ribosome biogenesis</keyword>
<dbReference type="InterPro" id="IPR011545">
    <property type="entry name" value="DEAD/DEAH_box_helicase_dom"/>
</dbReference>
<dbReference type="InterPro" id="IPR044742">
    <property type="entry name" value="DEAD/DEAH_RhlB"/>
</dbReference>
<comment type="caution">
    <text evidence="15">The sequence shown here is derived from an EMBL/GenBank/DDBJ whole genome shotgun (WGS) entry which is preliminary data.</text>
</comment>
<proteinExistence type="inferred from homology"/>
<gene>
    <name evidence="15" type="ORF">GPECTOR_7g1311</name>
</gene>
<comment type="function">
    <text evidence="11">ATP-dependent RNA helicase required for 60S ribosomal subunit synthesis. Involved in efficient pre-rRNA processing, predominantly at site A3, which is necessary for the normal formation of 25S and 5.8S rRNAs.</text>
</comment>
<feature type="compositionally biased region" description="Basic and acidic residues" evidence="12">
    <location>
        <begin position="113"/>
        <end position="123"/>
    </location>
</feature>
<feature type="compositionally biased region" description="Gly residues" evidence="12">
    <location>
        <begin position="939"/>
        <end position="957"/>
    </location>
</feature>
<dbReference type="GO" id="GO:0016787">
    <property type="term" value="F:hydrolase activity"/>
    <property type="evidence" value="ECO:0007669"/>
    <property type="project" value="UniProtKB-KW"/>
</dbReference>
<evidence type="ECO:0000256" key="12">
    <source>
        <dbReference type="SAM" id="MobiDB-lite"/>
    </source>
</evidence>
<dbReference type="InterPro" id="IPR001650">
    <property type="entry name" value="Helicase_C-like"/>
</dbReference>
<comment type="subcellular location">
    <subcellularLocation>
        <location evidence="1">Nucleus</location>
        <location evidence="1">Nucleolus</location>
    </subcellularLocation>
</comment>
<dbReference type="GO" id="GO:0003676">
    <property type="term" value="F:nucleic acid binding"/>
    <property type="evidence" value="ECO:0007669"/>
    <property type="project" value="InterPro"/>
</dbReference>
<dbReference type="Gene3D" id="3.40.50.300">
    <property type="entry name" value="P-loop containing nucleotide triphosphate hydrolases"/>
    <property type="match status" value="3"/>
</dbReference>
<keyword evidence="9" id="KW-0067">ATP-binding</keyword>
<dbReference type="STRING" id="33097.A0A150GUI7"/>
<dbReference type="EMBL" id="LSYV01000008">
    <property type="protein sequence ID" value="KXZ53413.1"/>
    <property type="molecule type" value="Genomic_DNA"/>
</dbReference>
<evidence type="ECO:0000256" key="8">
    <source>
        <dbReference type="ARBA" id="ARBA00022806"/>
    </source>
</evidence>
<dbReference type="InterPro" id="IPR000629">
    <property type="entry name" value="RNA-helicase_DEAD-box_CS"/>
</dbReference>
<evidence type="ECO:0000313" key="16">
    <source>
        <dbReference type="Proteomes" id="UP000075714"/>
    </source>
</evidence>
<dbReference type="SMART" id="SM00490">
    <property type="entry name" value="HELICc"/>
    <property type="match status" value="1"/>
</dbReference>
<dbReference type="PROSITE" id="PS00039">
    <property type="entry name" value="DEAD_ATP_HELICASE"/>
    <property type="match status" value="1"/>
</dbReference>
<evidence type="ECO:0000256" key="10">
    <source>
        <dbReference type="ARBA" id="ARBA00023242"/>
    </source>
</evidence>
<keyword evidence="5" id="KW-0698">rRNA processing</keyword>
<keyword evidence="16" id="KW-1185">Reference proteome</keyword>
<dbReference type="Pfam" id="PF00270">
    <property type="entry name" value="DEAD"/>
    <property type="match status" value="1"/>
</dbReference>
<feature type="domain" description="Helicase C-terminal" evidence="14">
    <location>
        <begin position="407"/>
        <end position="560"/>
    </location>
</feature>
<protein>
    <recommendedName>
        <fullName evidence="3">RNA helicase</fullName>
        <ecNumber evidence="3">3.6.4.13</ecNumber>
    </recommendedName>
</protein>
<feature type="compositionally biased region" description="Low complexity" evidence="12">
    <location>
        <begin position="674"/>
        <end position="683"/>
    </location>
</feature>
<feature type="compositionally biased region" description="Basic residues" evidence="12">
    <location>
        <begin position="916"/>
        <end position="933"/>
    </location>
</feature>
<dbReference type="GO" id="GO:0003724">
    <property type="term" value="F:RNA helicase activity"/>
    <property type="evidence" value="ECO:0007669"/>
    <property type="project" value="UniProtKB-EC"/>
</dbReference>
<dbReference type="PROSITE" id="PS51194">
    <property type="entry name" value="HELICASE_CTER"/>
    <property type="match status" value="1"/>
</dbReference>
<name>A0A150GUI7_GONPE</name>
<feature type="compositionally biased region" description="Low complexity" evidence="12">
    <location>
        <begin position="869"/>
        <end position="886"/>
    </location>
</feature>
<dbReference type="PANTHER" id="PTHR47958">
    <property type="entry name" value="ATP-DEPENDENT RNA HELICASE DBP3"/>
    <property type="match status" value="1"/>
</dbReference>
<dbReference type="Pfam" id="PF00271">
    <property type="entry name" value="Helicase_C"/>
    <property type="match status" value="1"/>
</dbReference>
<evidence type="ECO:0000256" key="5">
    <source>
        <dbReference type="ARBA" id="ARBA00022552"/>
    </source>
</evidence>
<dbReference type="GO" id="GO:0005524">
    <property type="term" value="F:ATP binding"/>
    <property type="evidence" value="ECO:0007669"/>
    <property type="project" value="UniProtKB-KW"/>
</dbReference>
<dbReference type="InterPro" id="IPR027417">
    <property type="entry name" value="P-loop_NTPase"/>
</dbReference>
<keyword evidence="7" id="KW-0378">Hydrolase</keyword>
<evidence type="ECO:0000313" key="15">
    <source>
        <dbReference type="EMBL" id="KXZ53413.1"/>
    </source>
</evidence>
<evidence type="ECO:0000259" key="13">
    <source>
        <dbReference type="PROSITE" id="PS51192"/>
    </source>
</evidence>
<feature type="compositionally biased region" description="Basic and acidic residues" evidence="12">
    <location>
        <begin position="19"/>
        <end position="30"/>
    </location>
</feature>
<feature type="region of interest" description="Disordered" evidence="12">
    <location>
        <begin position="656"/>
        <end position="977"/>
    </location>
</feature>
<dbReference type="PROSITE" id="PS51192">
    <property type="entry name" value="HELICASE_ATP_BIND_1"/>
    <property type="match status" value="1"/>
</dbReference>
<evidence type="ECO:0000256" key="7">
    <source>
        <dbReference type="ARBA" id="ARBA00022801"/>
    </source>
</evidence>
<sequence length="977" mass="101326">MGVDYIARKSAKKRKKKERQAVGKDGVAARERRRKKIRRLCQGVCYKPPVITEEDKHWSDNEDGNAGALDSDVEEAAARANSHRGTSTSGGGEAGDAAKKPAAAKKQPKKRKLNDDADGKKAADGGAGMSTAVKLLDPAVLAHNARQAALKKLPPGAKADALEAFPPLVQACMLSQHHVEPTPVQERCWSPALAARDVQGVAEPGSGKTLAYLLPGLVRLQVAAQCRALRAVTGLRTVCVFGGAPREEQAALLVAKPPHVLVGTPGRLLDLVDGGELKLQGHVRYLVLDEADKMLSLGFKPQLDRLYALLLEPHDSANGGADAAKPGASKGKKKAAAAEVEAAAGGAGGRPQVLLFSATMPPEVSAAAGQWLRRPEMVRVSADGANAISRTVTQVVHVCAEHKKPDKLLKHLARVKESTPAGARNPPRLLVFANRVKTVRFLATTLAKEGHKVAQLHGQRSQAERAQAVSDFKSGKAQVLVATDVAARGLHINALPYVVNYDFPSRLETYVHRVGRTGRLAAYGHAYSFFTRNLAPLAPPLLELLKTHDQAVDPNLAALAAAWKVAEQKLGDAGAAAAAAAIRLKEEGPGSGGGEDDDEAEDDDDDEGDAAAAAAEREEGRISMAEQVLSAADDLTEGLGLRDARAIAELVRKKLTKKEQKQLPQQGGDDAEVEAGAGAAPAVKKQRKGREGDAQLVPTTREQQRAQEKQQQPGGEGRQVSFVPSKSFTGGKPGYAFKKGPQGLGYYLDPVQQKAAAGAATGGRGKAAAAGKGSKGGAVPTTAGAAVKPGSAAAKPGVAAAKPSAAAKPKGAANDAAAWGLPSRNKPIIPVRHSDFLSDDDDSDDGHSDGGGSSGPGSDSDPESEAAPAPVRQAGKPAAAAAAQRGPPEEDSAGGESSGEDRGGDSDEEDESGRAAAKRKNKSLPGRLRKKLAKERGKGQGSQRGGGAPQRAGGPGRGQQAQASFVQDSGLRPTAKG</sequence>
<dbReference type="CDD" id="cd00268">
    <property type="entry name" value="DEADc"/>
    <property type="match status" value="1"/>
</dbReference>
<dbReference type="EC" id="3.6.4.13" evidence="3"/>
<evidence type="ECO:0000256" key="9">
    <source>
        <dbReference type="ARBA" id="ARBA00022840"/>
    </source>
</evidence>
<evidence type="ECO:0000256" key="2">
    <source>
        <dbReference type="ARBA" id="ARBA00009334"/>
    </source>
</evidence>
<dbReference type="CDD" id="cd18787">
    <property type="entry name" value="SF2_C_DEAD"/>
    <property type="match status" value="1"/>
</dbReference>
<reference evidence="16" key="1">
    <citation type="journal article" date="2016" name="Nat. Commun.">
        <title>The Gonium pectorale genome demonstrates co-option of cell cycle regulation during the evolution of multicellularity.</title>
        <authorList>
            <person name="Hanschen E.R."/>
            <person name="Marriage T.N."/>
            <person name="Ferris P.J."/>
            <person name="Hamaji T."/>
            <person name="Toyoda A."/>
            <person name="Fujiyama A."/>
            <person name="Neme R."/>
            <person name="Noguchi H."/>
            <person name="Minakuchi Y."/>
            <person name="Suzuki M."/>
            <person name="Kawai-Toyooka H."/>
            <person name="Smith D.R."/>
            <person name="Sparks H."/>
            <person name="Anderson J."/>
            <person name="Bakaric R."/>
            <person name="Luria V."/>
            <person name="Karger A."/>
            <person name="Kirschner M.W."/>
            <person name="Durand P.M."/>
            <person name="Michod R.E."/>
            <person name="Nozaki H."/>
            <person name="Olson B.J."/>
        </authorList>
    </citation>
    <scope>NUCLEOTIDE SEQUENCE [LARGE SCALE GENOMIC DNA]</scope>
    <source>
        <strain evidence="16">NIES-2863</strain>
    </source>
</reference>
<evidence type="ECO:0000259" key="14">
    <source>
        <dbReference type="PROSITE" id="PS51194"/>
    </source>
</evidence>
<evidence type="ECO:0000256" key="11">
    <source>
        <dbReference type="ARBA" id="ARBA00037449"/>
    </source>
</evidence>